<evidence type="ECO:0000313" key="1">
    <source>
        <dbReference type="EMBL" id="MDC8640326.1"/>
    </source>
</evidence>
<organism evidence="1 2">
    <name type="scientific">Xanthomonas hortorum pv. hederae</name>
    <dbReference type="NCBI Taxonomy" id="453603"/>
    <lineage>
        <taxon>Bacteria</taxon>
        <taxon>Pseudomonadati</taxon>
        <taxon>Pseudomonadota</taxon>
        <taxon>Gammaproteobacteria</taxon>
        <taxon>Lysobacterales</taxon>
        <taxon>Lysobacteraceae</taxon>
        <taxon>Xanthomonas</taxon>
    </lineage>
</organism>
<protein>
    <submittedName>
        <fullName evidence="1">Uncharacterized protein</fullName>
    </submittedName>
</protein>
<comment type="caution">
    <text evidence="1">The sequence shown here is derived from an EMBL/GenBank/DDBJ whole genome shotgun (WGS) entry which is preliminary data.</text>
</comment>
<gene>
    <name evidence="1" type="ORF">NY667_21590</name>
</gene>
<dbReference type="EMBL" id="JANWTP010000112">
    <property type="protein sequence ID" value="MDC8640326.1"/>
    <property type="molecule type" value="Genomic_DNA"/>
</dbReference>
<accession>A0A9X4BVC4</accession>
<reference evidence="1" key="2">
    <citation type="submission" date="2022-08" db="EMBL/GenBank/DDBJ databases">
        <authorList>
            <person name="Iruegas-Bocardo F."/>
            <person name="Weisberg A.J."/>
            <person name="Riutta E.R."/>
            <person name="Kilday K."/>
            <person name="Bonkowski J.C."/>
            <person name="Creswell T."/>
            <person name="Daughtrey M.L."/>
            <person name="Rane K."/>
            <person name="Grunwald N.J."/>
            <person name="Chang J.H."/>
            <person name="Putnam M.L."/>
        </authorList>
    </citation>
    <scope>NUCLEOTIDE SEQUENCE</scope>
    <source>
        <strain evidence="1">22-338</strain>
    </source>
</reference>
<reference evidence="1" key="1">
    <citation type="journal article" date="2022" name="Phytopathology">
        <title>Whole genome sequencing-based tracing of a 2022 introduction and outbreak of Xanthomonas hortorum pv. pelargonii.</title>
        <authorList>
            <person name="Iruegas Bocardo F."/>
            <person name="Weisberg A.J."/>
            <person name="Riutta E.R."/>
            <person name="Kilday K.B."/>
            <person name="Bonkowski J.C."/>
            <person name="Creswell T.C."/>
            <person name="Daughtrey M."/>
            <person name="Rane K.K."/>
            <person name="Grunwald N.J."/>
            <person name="Chang J.H."/>
            <person name="Putnam M."/>
        </authorList>
    </citation>
    <scope>NUCLEOTIDE SEQUENCE</scope>
    <source>
        <strain evidence="1">22-338</strain>
    </source>
</reference>
<name>A0A9X4BVC4_9XANT</name>
<sequence>ILNSSVYRLLLIDTSESTIFHGLEMSRKPWAYHSYVPLCPHKETGGDAGRAMNKIGATLNAFLAGIGGAFSLFPTGQVESFMKRPTVESRMQASFARVGRSMDVAMKRAKDEQQEGREKNQ</sequence>
<dbReference type="AlphaFoldDB" id="A0A9X4BVC4"/>
<proteinExistence type="predicted"/>
<evidence type="ECO:0000313" key="2">
    <source>
        <dbReference type="Proteomes" id="UP001140230"/>
    </source>
</evidence>
<dbReference type="RefSeq" id="WP_273664643.1">
    <property type="nucleotide sequence ID" value="NZ_JANWTP010000112.1"/>
</dbReference>
<feature type="non-terminal residue" evidence="1">
    <location>
        <position position="1"/>
    </location>
</feature>
<dbReference type="Proteomes" id="UP001140230">
    <property type="component" value="Unassembled WGS sequence"/>
</dbReference>